<comment type="subcellular location">
    <subcellularLocation>
        <location evidence="1">Mitochondrion membrane</location>
    </subcellularLocation>
</comment>
<dbReference type="Gene3D" id="6.10.140.1320">
    <property type="match status" value="1"/>
</dbReference>
<accession>A0A194S3Z1</accession>
<evidence type="ECO:0000256" key="4">
    <source>
        <dbReference type="ARBA" id="ARBA00023128"/>
    </source>
</evidence>
<dbReference type="OrthoDB" id="6604018at2759"/>
<sequence length="130" mass="13758">MPRQYTPDPVVDDPNAWQAAPPPTGPAQTKWDKFIHKFKEEPLVPLGCFATVAALLGASSALQKGNRNQFNKMLRLRVAAQGVTVIAALGGSLYYQSERRAERNRVEAAKAEAATAATAAAPSGASAAQP</sequence>
<evidence type="ECO:0000256" key="3">
    <source>
        <dbReference type="ARBA" id="ARBA00022989"/>
    </source>
</evidence>
<keyword evidence="10" id="KW-1185">Reference proteome</keyword>
<organism evidence="9 10">
    <name type="scientific">Rhodotorula graminis (strain WP1)</name>
    <dbReference type="NCBI Taxonomy" id="578459"/>
    <lineage>
        <taxon>Eukaryota</taxon>
        <taxon>Fungi</taxon>
        <taxon>Dikarya</taxon>
        <taxon>Basidiomycota</taxon>
        <taxon>Pucciniomycotina</taxon>
        <taxon>Microbotryomycetes</taxon>
        <taxon>Sporidiobolales</taxon>
        <taxon>Sporidiobolaceae</taxon>
        <taxon>Rhodotorula</taxon>
    </lineage>
</organism>
<keyword evidence="2 7" id="KW-0812">Transmembrane</keyword>
<dbReference type="EMBL" id="KQ474078">
    <property type="protein sequence ID" value="KPV75312.1"/>
    <property type="molecule type" value="Genomic_DNA"/>
</dbReference>
<evidence type="ECO:0000259" key="8">
    <source>
        <dbReference type="PROSITE" id="PS51503"/>
    </source>
</evidence>
<feature type="transmembrane region" description="Helical" evidence="7">
    <location>
        <begin position="43"/>
        <end position="62"/>
    </location>
</feature>
<dbReference type="PANTHER" id="PTHR12297">
    <property type="entry name" value="HYPOXIA-INDUCBILE GENE 1 HIG1 -RELATED"/>
    <property type="match status" value="1"/>
</dbReference>
<gene>
    <name evidence="9" type="ORF">RHOBADRAFT_53304</name>
</gene>
<dbReference type="RefSeq" id="XP_018271361.1">
    <property type="nucleotide sequence ID" value="XM_018416770.1"/>
</dbReference>
<reference evidence="9 10" key="1">
    <citation type="journal article" date="2015" name="Front. Microbiol.">
        <title>Genome sequence of the plant growth promoting endophytic yeast Rhodotorula graminis WP1.</title>
        <authorList>
            <person name="Firrincieli A."/>
            <person name="Otillar R."/>
            <person name="Salamov A."/>
            <person name="Schmutz J."/>
            <person name="Khan Z."/>
            <person name="Redman R.S."/>
            <person name="Fleck N.D."/>
            <person name="Lindquist E."/>
            <person name="Grigoriev I.V."/>
            <person name="Doty S.L."/>
        </authorList>
    </citation>
    <scope>NUCLEOTIDE SEQUENCE [LARGE SCALE GENOMIC DNA]</scope>
    <source>
        <strain evidence="9 10">WP1</strain>
    </source>
</reference>
<dbReference type="Pfam" id="PF04588">
    <property type="entry name" value="HIG_1_N"/>
    <property type="match status" value="1"/>
</dbReference>
<evidence type="ECO:0000256" key="6">
    <source>
        <dbReference type="SAM" id="MobiDB-lite"/>
    </source>
</evidence>
<evidence type="ECO:0000313" key="9">
    <source>
        <dbReference type="EMBL" id="KPV75312.1"/>
    </source>
</evidence>
<evidence type="ECO:0000256" key="2">
    <source>
        <dbReference type="ARBA" id="ARBA00022692"/>
    </source>
</evidence>
<evidence type="ECO:0000256" key="7">
    <source>
        <dbReference type="SAM" id="Phobius"/>
    </source>
</evidence>
<evidence type="ECO:0000256" key="5">
    <source>
        <dbReference type="ARBA" id="ARBA00023136"/>
    </source>
</evidence>
<dbReference type="AlphaFoldDB" id="A0A194S3Z1"/>
<dbReference type="GeneID" id="28977218"/>
<dbReference type="OMA" id="HTWEPLK"/>
<keyword evidence="3 7" id="KW-1133">Transmembrane helix</keyword>
<keyword evidence="4" id="KW-0496">Mitochondrion</keyword>
<protein>
    <recommendedName>
        <fullName evidence="8">HIG1 domain-containing protein</fullName>
    </recommendedName>
</protein>
<dbReference type="PANTHER" id="PTHR12297:SF3">
    <property type="entry name" value="HIG1 DOMAIN FAMILY MEMBER 1A"/>
    <property type="match status" value="1"/>
</dbReference>
<dbReference type="PROSITE" id="PS51503">
    <property type="entry name" value="HIG1"/>
    <property type="match status" value="1"/>
</dbReference>
<dbReference type="GO" id="GO:0031966">
    <property type="term" value="C:mitochondrial membrane"/>
    <property type="evidence" value="ECO:0007669"/>
    <property type="project" value="UniProtKB-SubCell"/>
</dbReference>
<evidence type="ECO:0000313" key="10">
    <source>
        <dbReference type="Proteomes" id="UP000053890"/>
    </source>
</evidence>
<feature type="domain" description="HIG1" evidence="8">
    <location>
        <begin position="15"/>
        <end position="106"/>
    </location>
</feature>
<feature type="transmembrane region" description="Helical" evidence="7">
    <location>
        <begin position="74"/>
        <end position="95"/>
    </location>
</feature>
<feature type="region of interest" description="Disordered" evidence="6">
    <location>
        <begin position="1"/>
        <end position="28"/>
    </location>
</feature>
<keyword evidence="5 7" id="KW-0472">Membrane</keyword>
<evidence type="ECO:0000256" key="1">
    <source>
        <dbReference type="ARBA" id="ARBA00004325"/>
    </source>
</evidence>
<dbReference type="InterPro" id="IPR050355">
    <property type="entry name" value="RCF1"/>
</dbReference>
<name>A0A194S3Z1_RHOGW</name>
<dbReference type="GO" id="GO:0097250">
    <property type="term" value="P:mitochondrial respirasome assembly"/>
    <property type="evidence" value="ECO:0007669"/>
    <property type="project" value="TreeGrafter"/>
</dbReference>
<feature type="region of interest" description="Disordered" evidence="6">
    <location>
        <begin position="111"/>
        <end position="130"/>
    </location>
</feature>
<dbReference type="Proteomes" id="UP000053890">
    <property type="component" value="Unassembled WGS sequence"/>
</dbReference>
<proteinExistence type="predicted"/>
<dbReference type="STRING" id="578459.A0A194S3Z1"/>
<dbReference type="InterPro" id="IPR007667">
    <property type="entry name" value="Hypoxia_induced_domain"/>
</dbReference>